<feature type="domain" description="Manganese/iron superoxide dismutase C-terminal" evidence="3">
    <location>
        <begin position="315"/>
        <end position="356"/>
    </location>
</feature>
<accession>A0A8H2HJA6</accession>
<evidence type="ECO:0000256" key="1">
    <source>
        <dbReference type="ARBA" id="ARBA00037226"/>
    </source>
</evidence>
<name>A0A8H2HJA6_ORBOL</name>
<sequence length="402" mass="44848">MEDGWRRTNPWRGIGSLPLPVWSPTSGATPKILTFPIATSTNLLTTSQLLLDRNFINGTGALFGYFTMPPPRLRPTSLLSGSSNLTRNFLVPPPAISRRSLFTVPVLEGVNTKLESGIAPVYSPHQFQIAWKEYQTHVIDRLNLVTAGTHLQNQHPLQVAILTSRDSDQAATFNYASMAHNNHFFFQSLSTSPTRPESMSVLMLTINESFGHINILKESFIATALACFSNAFVWLVLDHHDRKLKILTTYNSGTPYGLSHRRQSVDVNTTTRPHQDPNTFPSSLQTSDYSNTSDNYTRALAEAPLNEEAAGREGGYSPLLCVNVWEHAWLVDYGFDKKEDFLNNWWEAVDWGVVWNRLEPHGYGRKPDRQMHGGPAPVRDDSGGDAGGTRLADEVARRTGSR</sequence>
<evidence type="ECO:0000313" key="5">
    <source>
        <dbReference type="Proteomes" id="UP000297595"/>
    </source>
</evidence>
<dbReference type="InterPro" id="IPR036324">
    <property type="entry name" value="Mn/Fe_SOD_N_sf"/>
</dbReference>
<feature type="region of interest" description="Disordered" evidence="2">
    <location>
        <begin position="268"/>
        <end position="289"/>
    </location>
</feature>
<evidence type="ECO:0000256" key="2">
    <source>
        <dbReference type="SAM" id="MobiDB-lite"/>
    </source>
</evidence>
<feature type="compositionally biased region" description="Basic and acidic residues" evidence="2">
    <location>
        <begin position="391"/>
        <end position="402"/>
    </location>
</feature>
<dbReference type="EMBL" id="SOZJ01000003">
    <property type="protein sequence ID" value="TGJ68729.1"/>
    <property type="molecule type" value="Genomic_DNA"/>
</dbReference>
<dbReference type="AlphaFoldDB" id="A0A8H2HJA6"/>
<dbReference type="PANTHER" id="PTHR43595">
    <property type="entry name" value="37S RIBOSOMAL PROTEIN S26, MITOCHONDRIAL"/>
    <property type="match status" value="1"/>
</dbReference>
<dbReference type="Pfam" id="PF02777">
    <property type="entry name" value="Sod_Fe_C"/>
    <property type="match status" value="2"/>
</dbReference>
<gene>
    <name evidence="4" type="ORF">EYR41_004817</name>
</gene>
<dbReference type="GO" id="GO:0004784">
    <property type="term" value="F:superoxide dismutase activity"/>
    <property type="evidence" value="ECO:0007669"/>
    <property type="project" value="InterPro"/>
</dbReference>
<proteinExistence type="predicted"/>
<protein>
    <recommendedName>
        <fullName evidence="3">Manganese/iron superoxide dismutase C-terminal domain-containing protein</fullName>
    </recommendedName>
</protein>
<dbReference type="Proteomes" id="UP000297595">
    <property type="component" value="Unassembled WGS sequence"/>
</dbReference>
<dbReference type="SUPFAM" id="SSF54719">
    <property type="entry name" value="Fe,Mn superoxide dismutase (SOD), C-terminal domain"/>
    <property type="match status" value="1"/>
</dbReference>
<dbReference type="SUPFAM" id="SSF46609">
    <property type="entry name" value="Fe,Mn superoxide dismutase (SOD), N-terminal domain"/>
    <property type="match status" value="1"/>
</dbReference>
<organism evidence="4 5">
    <name type="scientific">Orbilia oligospora</name>
    <name type="common">Nematode-trapping fungus</name>
    <name type="synonym">Arthrobotrys oligospora</name>
    <dbReference type="NCBI Taxonomy" id="2813651"/>
    <lineage>
        <taxon>Eukaryota</taxon>
        <taxon>Fungi</taxon>
        <taxon>Dikarya</taxon>
        <taxon>Ascomycota</taxon>
        <taxon>Pezizomycotina</taxon>
        <taxon>Orbiliomycetes</taxon>
        <taxon>Orbiliales</taxon>
        <taxon>Orbiliaceae</taxon>
        <taxon>Orbilia</taxon>
    </lineage>
</organism>
<dbReference type="PANTHER" id="PTHR43595:SF2">
    <property type="entry name" value="SMALL RIBOSOMAL SUBUNIT PROTEIN MS42"/>
    <property type="match status" value="1"/>
</dbReference>
<evidence type="ECO:0000259" key="3">
    <source>
        <dbReference type="Pfam" id="PF02777"/>
    </source>
</evidence>
<dbReference type="Gene3D" id="3.55.40.20">
    <property type="entry name" value="Iron/manganese superoxide dismutase, C-terminal domain"/>
    <property type="match status" value="1"/>
</dbReference>
<dbReference type="GO" id="GO:0046872">
    <property type="term" value="F:metal ion binding"/>
    <property type="evidence" value="ECO:0007669"/>
    <property type="project" value="InterPro"/>
</dbReference>
<reference evidence="4 5" key="1">
    <citation type="submission" date="2019-03" db="EMBL/GenBank/DDBJ databases">
        <title>Nematode-trapping fungi genome.</title>
        <authorList>
            <person name="Vidal-Diez De Ulzurrun G."/>
        </authorList>
    </citation>
    <scope>NUCLEOTIDE SEQUENCE [LARGE SCALE GENOMIC DNA]</scope>
    <source>
        <strain evidence="4 5">TWF154</strain>
    </source>
</reference>
<dbReference type="InterPro" id="IPR036314">
    <property type="entry name" value="SOD_C_sf"/>
</dbReference>
<feature type="region of interest" description="Disordered" evidence="2">
    <location>
        <begin position="363"/>
        <end position="402"/>
    </location>
</feature>
<comment type="function">
    <text evidence="1">Component of the mitochondrial ribosome (mitoribosome), a dedicated translation machinery responsible for the synthesis of mitochondrial genome-encoded proteins, including at least some of the essential transmembrane subunits of the mitochondrial respiratory chain. The mitoribosomes are attached to the mitochondrial inner membrane and translation products are cotranslationally integrated into the membrane.</text>
</comment>
<evidence type="ECO:0000313" key="4">
    <source>
        <dbReference type="EMBL" id="TGJ68729.1"/>
    </source>
</evidence>
<dbReference type="GO" id="GO:0005737">
    <property type="term" value="C:cytoplasm"/>
    <property type="evidence" value="ECO:0007669"/>
    <property type="project" value="TreeGrafter"/>
</dbReference>
<comment type="caution">
    <text evidence="4">The sequence shown here is derived from an EMBL/GenBank/DDBJ whole genome shotgun (WGS) entry which is preliminary data.</text>
</comment>
<dbReference type="InterPro" id="IPR019832">
    <property type="entry name" value="Mn/Fe_SOD_C"/>
</dbReference>
<feature type="domain" description="Manganese/iron superoxide dismutase C-terminal" evidence="3">
    <location>
        <begin position="202"/>
        <end position="256"/>
    </location>
</feature>